<proteinExistence type="predicted"/>
<dbReference type="Gene3D" id="1.10.287.130">
    <property type="match status" value="1"/>
</dbReference>
<evidence type="ECO:0000256" key="8">
    <source>
        <dbReference type="ARBA" id="ARBA00023012"/>
    </source>
</evidence>
<protein>
    <recommendedName>
        <fullName evidence="2">histidine kinase</fullName>
        <ecNumber evidence="2">2.7.13.3</ecNumber>
    </recommendedName>
</protein>
<dbReference type="OrthoDB" id="9795133at2"/>
<accession>A0A059FUI1</accession>
<evidence type="ECO:0000256" key="2">
    <source>
        <dbReference type="ARBA" id="ARBA00012438"/>
    </source>
</evidence>
<dbReference type="GO" id="GO:0005524">
    <property type="term" value="F:ATP binding"/>
    <property type="evidence" value="ECO:0007669"/>
    <property type="project" value="UniProtKB-KW"/>
</dbReference>
<feature type="domain" description="Histidine kinase" evidence="9">
    <location>
        <begin position="473"/>
        <end position="689"/>
    </location>
</feature>
<evidence type="ECO:0000256" key="4">
    <source>
        <dbReference type="ARBA" id="ARBA00022679"/>
    </source>
</evidence>
<evidence type="ECO:0000313" key="11">
    <source>
        <dbReference type="EMBL" id="KCZ94083.1"/>
    </source>
</evidence>
<dbReference type="CDD" id="cd00082">
    <property type="entry name" value="HisKA"/>
    <property type="match status" value="1"/>
</dbReference>
<reference evidence="11 12" key="1">
    <citation type="journal article" date="2014" name="Antonie Van Leeuwenhoek">
        <title>Hyphomonas beringensis sp. nov. and Hyphomonas chukchiensis sp. nov., isolated from surface seawater of the Bering Sea and Chukchi Sea.</title>
        <authorList>
            <person name="Li C."/>
            <person name="Lai Q."/>
            <person name="Li G."/>
            <person name="Dong C."/>
            <person name="Wang J."/>
            <person name="Liao Y."/>
            <person name="Shao Z."/>
        </authorList>
    </citation>
    <scope>NUCLEOTIDE SEQUENCE [LARGE SCALE GENOMIC DNA]</scope>
    <source>
        <strain evidence="11 12">MHS-2</strain>
    </source>
</reference>
<dbReference type="PANTHER" id="PTHR43065:SF10">
    <property type="entry name" value="PEROXIDE STRESS-ACTIVATED HISTIDINE KINASE MAK3"/>
    <property type="match status" value="1"/>
</dbReference>
<keyword evidence="6 11" id="KW-0418">Kinase</keyword>
<dbReference type="InterPro" id="IPR000014">
    <property type="entry name" value="PAS"/>
</dbReference>
<dbReference type="GO" id="GO:0000155">
    <property type="term" value="F:phosphorelay sensor kinase activity"/>
    <property type="evidence" value="ECO:0007669"/>
    <property type="project" value="InterPro"/>
</dbReference>
<dbReference type="PROSITE" id="PS50109">
    <property type="entry name" value="HIS_KIN"/>
    <property type="match status" value="1"/>
</dbReference>
<organism evidence="11 12">
    <name type="scientific">Hyphomonas johnsonii MHS-2</name>
    <dbReference type="NCBI Taxonomy" id="1280950"/>
    <lineage>
        <taxon>Bacteria</taxon>
        <taxon>Pseudomonadati</taxon>
        <taxon>Pseudomonadota</taxon>
        <taxon>Alphaproteobacteria</taxon>
        <taxon>Hyphomonadales</taxon>
        <taxon>Hyphomonadaceae</taxon>
        <taxon>Hyphomonas</taxon>
    </lineage>
</organism>
<feature type="domain" description="PAS" evidence="10">
    <location>
        <begin position="26"/>
        <end position="63"/>
    </location>
</feature>
<dbReference type="CDD" id="cd00130">
    <property type="entry name" value="PAS"/>
    <property type="match status" value="1"/>
</dbReference>
<dbReference type="Pfam" id="PF02518">
    <property type="entry name" value="HATPase_c"/>
    <property type="match status" value="1"/>
</dbReference>
<dbReference type="SMART" id="SM00387">
    <property type="entry name" value="HATPase_c"/>
    <property type="match status" value="1"/>
</dbReference>
<dbReference type="Gene3D" id="3.30.450.20">
    <property type="entry name" value="PAS domain"/>
    <property type="match status" value="2"/>
</dbReference>
<evidence type="ECO:0000259" key="10">
    <source>
        <dbReference type="PROSITE" id="PS50112"/>
    </source>
</evidence>
<gene>
    <name evidence="11" type="ORF">HJO_01870</name>
</gene>
<dbReference type="Gene3D" id="3.30.565.10">
    <property type="entry name" value="Histidine kinase-like ATPase, C-terminal domain"/>
    <property type="match status" value="1"/>
</dbReference>
<keyword evidence="8" id="KW-0902">Two-component regulatory system</keyword>
<dbReference type="PATRIC" id="fig|1280950.3.peg.384"/>
<dbReference type="Proteomes" id="UP000025171">
    <property type="component" value="Unassembled WGS sequence"/>
</dbReference>
<sequence length="692" mass="75984">MSDPARESEVAIDGLARTLAGPETDLADLAAESVIVCDLDGIVQYWNPASEALYGWPAMGMIGSRLGAIAQQRSRHDEQWRLLLRDGSWNGQARRRALSGGEVVSSVRRIVRRLPSGEMRDVVEFGQRLDLQVGSERPADRAEKLPASAAFWEFDVTRVRPRVIDLAKRTGQPGADVFAGDPEKAREFLSAILIVGVNERTLRLAGDYSGRSGLIGQAVSDFWPRESEVDIAELIVSVVGAWPHHTAQTRKIASPLLEDCSVTVWSRDMPGQAGKVFVAVNGEVSGDNSFLYLRASEDRYRKLIQHLPVAVLQVDARRAGEAFGELRAKGITDFAAYLEAHPELVDFANDAVKVTEVNQEAVTLFAASTAADLAGPVRFLFASSPGTDRRVMMARFHGKRNYSEIAKIRTLDGRLRDVQLSVTYPAPPERLDVTIICIQDITERLRTERQLRQLQAENTHAARISMLGELTSSIAHEVNQPLAAIVTNAETSLRWLSREEPNIDKVRLLTTRIAGSARRASDIVGRIRGMASKHEPEHVALDLNEIIDEAILFIRYDIEARSIDLSVAYGCELPRIVGDRVQLQQVIINLLVNSIQAMKQDQTMLQRIEITTSVGTDECVVLAIRDSGPGIEGPDIERIFDSFFTTKDAGMGIGLAICRSIVVSHGGSISARNHPGGGAEFRVVLPTGSVDR</sequence>
<keyword evidence="7" id="KW-0067">ATP-binding</keyword>
<dbReference type="InterPro" id="IPR003594">
    <property type="entry name" value="HATPase_dom"/>
</dbReference>
<dbReference type="EC" id="2.7.13.3" evidence="2"/>
<dbReference type="eggNOG" id="COG4191">
    <property type="taxonomic scope" value="Bacteria"/>
</dbReference>
<dbReference type="PANTHER" id="PTHR43065">
    <property type="entry name" value="SENSOR HISTIDINE KINASE"/>
    <property type="match status" value="1"/>
</dbReference>
<dbReference type="PRINTS" id="PR00344">
    <property type="entry name" value="BCTRLSENSOR"/>
</dbReference>
<dbReference type="Pfam" id="PF00512">
    <property type="entry name" value="HisKA"/>
    <property type="match status" value="1"/>
</dbReference>
<evidence type="ECO:0000256" key="1">
    <source>
        <dbReference type="ARBA" id="ARBA00000085"/>
    </source>
</evidence>
<comment type="caution">
    <text evidence="11">The sequence shown here is derived from an EMBL/GenBank/DDBJ whole genome shotgun (WGS) entry which is preliminary data.</text>
</comment>
<dbReference type="SUPFAM" id="SSF47384">
    <property type="entry name" value="Homodimeric domain of signal transducing histidine kinase"/>
    <property type="match status" value="1"/>
</dbReference>
<evidence type="ECO:0000256" key="5">
    <source>
        <dbReference type="ARBA" id="ARBA00022741"/>
    </source>
</evidence>
<name>A0A059FUI1_9PROT</name>
<evidence type="ECO:0000259" key="9">
    <source>
        <dbReference type="PROSITE" id="PS50109"/>
    </source>
</evidence>
<dbReference type="InterPro" id="IPR013656">
    <property type="entry name" value="PAS_4"/>
</dbReference>
<dbReference type="InterPro" id="IPR036097">
    <property type="entry name" value="HisK_dim/P_sf"/>
</dbReference>
<evidence type="ECO:0000256" key="6">
    <source>
        <dbReference type="ARBA" id="ARBA00022777"/>
    </source>
</evidence>
<evidence type="ECO:0000256" key="7">
    <source>
        <dbReference type="ARBA" id="ARBA00022840"/>
    </source>
</evidence>
<dbReference type="SUPFAM" id="SSF55785">
    <property type="entry name" value="PYP-like sensor domain (PAS domain)"/>
    <property type="match status" value="2"/>
</dbReference>
<keyword evidence="5" id="KW-0547">Nucleotide-binding</keyword>
<keyword evidence="12" id="KW-1185">Reference proteome</keyword>
<dbReference type="SMART" id="SM00388">
    <property type="entry name" value="HisKA"/>
    <property type="match status" value="1"/>
</dbReference>
<evidence type="ECO:0000256" key="3">
    <source>
        <dbReference type="ARBA" id="ARBA00022553"/>
    </source>
</evidence>
<dbReference type="SUPFAM" id="SSF55874">
    <property type="entry name" value="ATPase domain of HSP90 chaperone/DNA topoisomerase II/histidine kinase"/>
    <property type="match status" value="1"/>
</dbReference>
<keyword evidence="4" id="KW-0808">Transferase</keyword>
<comment type="catalytic activity">
    <reaction evidence="1">
        <text>ATP + protein L-histidine = ADP + protein N-phospho-L-histidine.</text>
        <dbReference type="EC" id="2.7.13.3"/>
    </reaction>
</comment>
<dbReference type="InterPro" id="IPR035965">
    <property type="entry name" value="PAS-like_dom_sf"/>
</dbReference>
<dbReference type="RefSeq" id="WP_084141324.1">
    <property type="nucleotide sequence ID" value="NZ_ARYK01000001.1"/>
</dbReference>
<keyword evidence="3" id="KW-0597">Phosphoprotein</keyword>
<dbReference type="STRING" id="1280950.HJO_01870"/>
<dbReference type="AlphaFoldDB" id="A0A059FUI1"/>
<dbReference type="InterPro" id="IPR005467">
    <property type="entry name" value="His_kinase_dom"/>
</dbReference>
<dbReference type="Pfam" id="PF08448">
    <property type="entry name" value="PAS_4"/>
    <property type="match status" value="1"/>
</dbReference>
<evidence type="ECO:0000313" key="12">
    <source>
        <dbReference type="Proteomes" id="UP000025171"/>
    </source>
</evidence>
<dbReference type="PROSITE" id="PS50112">
    <property type="entry name" value="PAS"/>
    <property type="match status" value="1"/>
</dbReference>
<dbReference type="InterPro" id="IPR003661">
    <property type="entry name" value="HisK_dim/P_dom"/>
</dbReference>
<dbReference type="EMBL" id="ARYK01000001">
    <property type="protein sequence ID" value="KCZ94083.1"/>
    <property type="molecule type" value="Genomic_DNA"/>
</dbReference>
<dbReference type="InterPro" id="IPR036890">
    <property type="entry name" value="HATPase_C_sf"/>
</dbReference>
<dbReference type="InterPro" id="IPR004358">
    <property type="entry name" value="Sig_transdc_His_kin-like_C"/>
</dbReference>